<sequence>MRIAQVAPLFESVPPKAYGGTERVVSYLTEALIALGHDVTLFASGDSVTSAELVPIVERSLRLDPRRPDWLPWHTMMVDEVFRRADQFDVIHFHVDFLHYPLARRSTTPCVTTFHGRLDLPDLAPLHRHFHDMPVVSISNHQRRPLPHAHWIGTVYHGLPGSLYRFHDEPEDYFAFVGRISPEKRVDRAIEIAKACGTRLRIAAKVDEADRRYFEHEIRPLLDHPLIEFVGEIDDAQKNDFIGKARALLFPIDWPEPFGLVMIEAFACGTPVIAFRHGSVPEVMTDGVTGWIVDDVKAAIAAARCVGELDRRRIRAEFERRFTSDTMAARYVDLYQSLLDSRSQRPSAPRAAEMVD</sequence>
<evidence type="ECO:0000313" key="4">
    <source>
        <dbReference type="Proteomes" id="UP000239406"/>
    </source>
</evidence>
<accession>A0A2S5T8F2</accession>
<dbReference type="InterPro" id="IPR028098">
    <property type="entry name" value="Glyco_trans_4-like_N"/>
</dbReference>
<evidence type="ECO:0000259" key="2">
    <source>
        <dbReference type="Pfam" id="PF13439"/>
    </source>
</evidence>
<dbReference type="SUPFAM" id="SSF53756">
    <property type="entry name" value="UDP-Glycosyltransferase/glycogen phosphorylase"/>
    <property type="match status" value="1"/>
</dbReference>
<dbReference type="Proteomes" id="UP000239406">
    <property type="component" value="Unassembled WGS sequence"/>
</dbReference>
<keyword evidence="4" id="KW-1185">Reference proteome</keyword>
<feature type="domain" description="Glycosyltransferase subfamily 4-like N-terminal" evidence="2">
    <location>
        <begin position="18"/>
        <end position="126"/>
    </location>
</feature>
<dbReference type="Pfam" id="PF13439">
    <property type="entry name" value="Glyco_transf_4"/>
    <property type="match status" value="1"/>
</dbReference>
<dbReference type="CDD" id="cd03802">
    <property type="entry name" value="GT4_AviGT4-like"/>
    <property type="match status" value="1"/>
</dbReference>
<feature type="domain" description="Glycosyl transferase family 1" evidence="1">
    <location>
        <begin position="168"/>
        <end position="298"/>
    </location>
</feature>
<dbReference type="RefSeq" id="WP_104356017.1">
    <property type="nucleotide sequence ID" value="NZ_CP064338.1"/>
</dbReference>
<dbReference type="EMBL" id="PSNY01000002">
    <property type="protein sequence ID" value="PPE71226.1"/>
    <property type="molecule type" value="Genomic_DNA"/>
</dbReference>
<dbReference type="InterPro" id="IPR001296">
    <property type="entry name" value="Glyco_trans_1"/>
</dbReference>
<dbReference type="GO" id="GO:0016757">
    <property type="term" value="F:glycosyltransferase activity"/>
    <property type="evidence" value="ECO:0007669"/>
    <property type="project" value="InterPro"/>
</dbReference>
<comment type="caution">
    <text evidence="3">The sequence shown here is derived from an EMBL/GenBank/DDBJ whole genome shotgun (WGS) entry which is preliminary data.</text>
</comment>
<dbReference type="Gene3D" id="3.40.50.2000">
    <property type="entry name" value="Glycogen Phosphorylase B"/>
    <property type="match status" value="2"/>
</dbReference>
<dbReference type="PANTHER" id="PTHR45947">
    <property type="entry name" value="SULFOQUINOVOSYL TRANSFERASE SQD2"/>
    <property type="match status" value="1"/>
</dbReference>
<proteinExistence type="predicted"/>
<evidence type="ECO:0000313" key="3">
    <source>
        <dbReference type="EMBL" id="PPE71226.1"/>
    </source>
</evidence>
<gene>
    <name evidence="3" type="ORF">C1702_02050</name>
</gene>
<reference evidence="3 4" key="1">
    <citation type="submission" date="2018-02" db="EMBL/GenBank/DDBJ databases">
        <title>Reclassifiation of [Polyangium] brachysporum DSM 7029 as Guopingzhaonella breviflexa gen. nov., sp. nov., a member of the family Comamonadaceae.</title>
        <authorList>
            <person name="Tang B."/>
        </authorList>
    </citation>
    <scope>NUCLEOTIDE SEQUENCE [LARGE SCALE GENOMIC DNA]</scope>
    <source>
        <strain evidence="3 4">DSM 15344</strain>
    </source>
</reference>
<evidence type="ECO:0000259" key="1">
    <source>
        <dbReference type="Pfam" id="PF00534"/>
    </source>
</evidence>
<protein>
    <submittedName>
        <fullName evidence="3">Glycosyl transferase</fullName>
    </submittedName>
</protein>
<dbReference type="Pfam" id="PF00534">
    <property type="entry name" value="Glycos_transf_1"/>
    <property type="match status" value="1"/>
</dbReference>
<keyword evidence="3" id="KW-0808">Transferase</keyword>
<organism evidence="3 4">
    <name type="scientific">Caldimonas thermodepolymerans</name>
    <dbReference type="NCBI Taxonomy" id="215580"/>
    <lineage>
        <taxon>Bacteria</taxon>
        <taxon>Pseudomonadati</taxon>
        <taxon>Pseudomonadota</taxon>
        <taxon>Betaproteobacteria</taxon>
        <taxon>Burkholderiales</taxon>
        <taxon>Sphaerotilaceae</taxon>
        <taxon>Caldimonas</taxon>
    </lineage>
</organism>
<dbReference type="InterPro" id="IPR050194">
    <property type="entry name" value="Glycosyltransferase_grp1"/>
</dbReference>
<dbReference type="AlphaFoldDB" id="A0A2S5T8F2"/>
<dbReference type="PANTHER" id="PTHR45947:SF13">
    <property type="entry name" value="TRANSFERASE"/>
    <property type="match status" value="1"/>
</dbReference>
<name>A0A2S5T8F2_9BURK</name>